<dbReference type="Proteomes" id="UP000006546">
    <property type="component" value="Chromosome"/>
</dbReference>
<reference evidence="9" key="1">
    <citation type="submission" date="2011-04" db="EMBL/GenBank/DDBJ databases">
        <title>The complete genome of Treponema brennaborense DSM 12168.</title>
        <authorList>
            <person name="Lucas S."/>
            <person name="Han J."/>
            <person name="Lapidus A."/>
            <person name="Bruce D."/>
            <person name="Goodwin L."/>
            <person name="Pitluck S."/>
            <person name="Peters L."/>
            <person name="Kyrpides N."/>
            <person name="Mavromatis K."/>
            <person name="Ivanova N."/>
            <person name="Mikhailova N."/>
            <person name="Pagani I."/>
            <person name="Teshima H."/>
            <person name="Detter J.C."/>
            <person name="Tapia R."/>
            <person name="Han C."/>
            <person name="Land M."/>
            <person name="Hauser L."/>
            <person name="Markowitz V."/>
            <person name="Cheng J.-F."/>
            <person name="Hugenholtz P."/>
            <person name="Woyke T."/>
            <person name="Wu D."/>
            <person name="Gronow S."/>
            <person name="Wellnitz S."/>
            <person name="Brambilla E."/>
            <person name="Klenk H.-P."/>
            <person name="Eisen J.A."/>
        </authorList>
    </citation>
    <scope>NUCLEOTIDE SEQUENCE [LARGE SCALE GENOMIC DNA]</scope>
    <source>
        <strain evidence="9">DSM 12168 / CIP 105900 / DD5/3</strain>
    </source>
</reference>
<sequence length="146" mass="16444">MQMILNTADIADKLTEWGIRPSVQRIQIYQYVCSNPVHPTAETVYAALAPVIPTLSRTTVYNTLKLFAEHGLVQTLIIEDESVRYDADTSAHLHFKCTECGNVFDIDSDYTPQSYAQFAAELPTGFTAHKIQVCVWGTCPECERKR</sequence>
<keyword evidence="2" id="KW-0678">Repressor</keyword>
<evidence type="ECO:0000256" key="2">
    <source>
        <dbReference type="ARBA" id="ARBA00022491"/>
    </source>
</evidence>
<evidence type="ECO:0000256" key="3">
    <source>
        <dbReference type="ARBA" id="ARBA00022833"/>
    </source>
</evidence>
<dbReference type="Gene3D" id="3.30.1490.190">
    <property type="match status" value="1"/>
</dbReference>
<dbReference type="eggNOG" id="COG0735">
    <property type="taxonomic scope" value="Bacteria"/>
</dbReference>
<comment type="similarity">
    <text evidence="1">Belongs to the Fur family.</text>
</comment>
<dbReference type="GO" id="GO:0008270">
    <property type="term" value="F:zinc ion binding"/>
    <property type="evidence" value="ECO:0007669"/>
    <property type="project" value="TreeGrafter"/>
</dbReference>
<dbReference type="InterPro" id="IPR043135">
    <property type="entry name" value="Fur_C"/>
</dbReference>
<dbReference type="GO" id="GO:1900376">
    <property type="term" value="P:regulation of secondary metabolite biosynthetic process"/>
    <property type="evidence" value="ECO:0007669"/>
    <property type="project" value="TreeGrafter"/>
</dbReference>
<dbReference type="STRING" id="906968.Trebr_1483"/>
<feature type="binding site" evidence="7">
    <location>
        <position position="139"/>
    </location>
    <ligand>
        <name>Zn(2+)</name>
        <dbReference type="ChEBI" id="CHEBI:29105"/>
    </ligand>
</feature>
<comment type="cofactor">
    <cofactor evidence="7">
        <name>Zn(2+)</name>
        <dbReference type="ChEBI" id="CHEBI:29105"/>
    </cofactor>
    <text evidence="7">Binds 1 zinc ion per subunit.</text>
</comment>
<dbReference type="GO" id="GO:0003700">
    <property type="term" value="F:DNA-binding transcription factor activity"/>
    <property type="evidence" value="ECO:0007669"/>
    <property type="project" value="InterPro"/>
</dbReference>
<name>F4LNS2_TREBD</name>
<dbReference type="GO" id="GO:0000976">
    <property type="term" value="F:transcription cis-regulatory region binding"/>
    <property type="evidence" value="ECO:0007669"/>
    <property type="project" value="TreeGrafter"/>
</dbReference>
<dbReference type="InterPro" id="IPR002481">
    <property type="entry name" value="FUR"/>
</dbReference>
<feature type="binding site" evidence="7">
    <location>
        <position position="100"/>
    </location>
    <ligand>
        <name>Zn(2+)</name>
        <dbReference type="ChEBI" id="CHEBI:29105"/>
    </ligand>
</feature>
<protein>
    <submittedName>
        <fullName evidence="8">Ferric uptake regulator, Fur family</fullName>
    </submittedName>
</protein>
<keyword evidence="5" id="KW-0238">DNA-binding</keyword>
<dbReference type="CDD" id="cd07153">
    <property type="entry name" value="Fur_like"/>
    <property type="match status" value="1"/>
</dbReference>
<dbReference type="Pfam" id="PF01475">
    <property type="entry name" value="FUR"/>
    <property type="match status" value="1"/>
</dbReference>
<keyword evidence="6" id="KW-0804">Transcription</keyword>
<evidence type="ECO:0000256" key="7">
    <source>
        <dbReference type="PIRSR" id="PIRSR602481-1"/>
    </source>
</evidence>
<dbReference type="InterPro" id="IPR036390">
    <property type="entry name" value="WH_DNA-bd_sf"/>
</dbReference>
<dbReference type="Gene3D" id="1.10.10.10">
    <property type="entry name" value="Winged helix-like DNA-binding domain superfamily/Winged helix DNA-binding domain"/>
    <property type="match status" value="1"/>
</dbReference>
<organism evidence="8 9">
    <name type="scientific">Treponema brennaborense (strain DSM 12168 / CIP 105900 / DD5/3)</name>
    <dbReference type="NCBI Taxonomy" id="906968"/>
    <lineage>
        <taxon>Bacteria</taxon>
        <taxon>Pseudomonadati</taxon>
        <taxon>Spirochaetota</taxon>
        <taxon>Spirochaetia</taxon>
        <taxon>Spirochaetales</taxon>
        <taxon>Treponemataceae</taxon>
        <taxon>Treponema</taxon>
    </lineage>
</organism>
<dbReference type="HOGENOM" id="CLU_096072_4_2_12"/>
<keyword evidence="4" id="KW-0805">Transcription regulation</keyword>
<evidence type="ECO:0000256" key="6">
    <source>
        <dbReference type="ARBA" id="ARBA00023163"/>
    </source>
</evidence>
<feature type="binding site" evidence="7">
    <location>
        <position position="97"/>
    </location>
    <ligand>
        <name>Zn(2+)</name>
        <dbReference type="ChEBI" id="CHEBI:29105"/>
    </ligand>
</feature>
<dbReference type="InterPro" id="IPR036388">
    <property type="entry name" value="WH-like_DNA-bd_sf"/>
</dbReference>
<proteinExistence type="inferred from homology"/>
<evidence type="ECO:0000256" key="1">
    <source>
        <dbReference type="ARBA" id="ARBA00007957"/>
    </source>
</evidence>
<feature type="binding site" evidence="7">
    <location>
        <position position="142"/>
    </location>
    <ligand>
        <name>Zn(2+)</name>
        <dbReference type="ChEBI" id="CHEBI:29105"/>
    </ligand>
</feature>
<evidence type="ECO:0000256" key="4">
    <source>
        <dbReference type="ARBA" id="ARBA00023015"/>
    </source>
</evidence>
<dbReference type="PANTHER" id="PTHR33202:SF8">
    <property type="entry name" value="PEROXIDE-RESPONSIVE REPRESSOR PERR"/>
    <property type="match status" value="1"/>
</dbReference>
<dbReference type="GO" id="GO:0045892">
    <property type="term" value="P:negative regulation of DNA-templated transcription"/>
    <property type="evidence" value="ECO:0007669"/>
    <property type="project" value="TreeGrafter"/>
</dbReference>
<dbReference type="SUPFAM" id="SSF46785">
    <property type="entry name" value="Winged helix' DNA-binding domain"/>
    <property type="match status" value="1"/>
</dbReference>
<keyword evidence="9" id="KW-1185">Reference proteome</keyword>
<keyword evidence="7" id="KW-0479">Metal-binding</keyword>
<dbReference type="AlphaFoldDB" id="F4LNS2"/>
<keyword evidence="3 7" id="KW-0862">Zinc</keyword>
<dbReference type="KEGG" id="tbe:Trebr_1483"/>
<accession>F4LNS2</accession>
<evidence type="ECO:0000256" key="5">
    <source>
        <dbReference type="ARBA" id="ARBA00023125"/>
    </source>
</evidence>
<gene>
    <name evidence="8" type="ordered locus">Trebr_1483</name>
</gene>
<evidence type="ECO:0000313" key="8">
    <source>
        <dbReference type="EMBL" id="AEE16907.1"/>
    </source>
</evidence>
<dbReference type="EMBL" id="CP002696">
    <property type="protein sequence ID" value="AEE16907.1"/>
    <property type="molecule type" value="Genomic_DNA"/>
</dbReference>
<evidence type="ECO:0000313" key="9">
    <source>
        <dbReference type="Proteomes" id="UP000006546"/>
    </source>
</evidence>
<dbReference type="RefSeq" id="WP_013758612.1">
    <property type="nucleotide sequence ID" value="NC_015500.1"/>
</dbReference>
<dbReference type="PANTHER" id="PTHR33202">
    <property type="entry name" value="ZINC UPTAKE REGULATION PROTEIN"/>
    <property type="match status" value="1"/>
</dbReference>